<evidence type="ECO:0000313" key="3">
    <source>
        <dbReference type="Proteomes" id="UP000717328"/>
    </source>
</evidence>
<comment type="caution">
    <text evidence="2">The sequence shown here is derived from an EMBL/GenBank/DDBJ whole genome shotgun (WGS) entry which is preliminary data.</text>
</comment>
<dbReference type="EMBL" id="JABCKI010005931">
    <property type="protein sequence ID" value="KAG5636455.1"/>
    <property type="molecule type" value="Genomic_DNA"/>
</dbReference>
<reference evidence="2" key="2">
    <citation type="submission" date="2021-10" db="EMBL/GenBank/DDBJ databases">
        <title>Phylogenomics reveals ancestral predisposition of the termite-cultivated fungus Termitomyces towards a domesticated lifestyle.</title>
        <authorList>
            <person name="Auxier B."/>
            <person name="Grum-Grzhimaylo A."/>
            <person name="Cardenas M.E."/>
            <person name="Lodge J.D."/>
            <person name="Laessoe T."/>
            <person name="Pedersen O."/>
            <person name="Smith M.E."/>
            <person name="Kuyper T.W."/>
            <person name="Franco-Molano E.A."/>
            <person name="Baroni T.J."/>
            <person name="Aanen D.K."/>
        </authorList>
    </citation>
    <scope>NUCLEOTIDE SEQUENCE</scope>
    <source>
        <strain evidence="2">D49</strain>
    </source>
</reference>
<feature type="compositionally biased region" description="Acidic residues" evidence="1">
    <location>
        <begin position="160"/>
        <end position="169"/>
    </location>
</feature>
<dbReference type="OrthoDB" id="3063407at2759"/>
<proteinExistence type="predicted"/>
<sequence length="175" mass="19427">MLVSDHTTINDIEHEMVRRGFFPSHDQNISYISMTGSRSCNIAHSDTMRDLLTSLLSHFHIHYQCALNPDGTLKDASEIEIFNDPDNTTPITSGSWTSGHSHDKARMTEIIDAEHDTTDNPKAAKKCKRRKAKKQEAKSDEDNDDFVGSASKSESASGSEESDSDEITLEEVNGL</sequence>
<protein>
    <submittedName>
        <fullName evidence="2">Uncharacterized protein</fullName>
    </submittedName>
</protein>
<reference evidence="2" key="1">
    <citation type="submission" date="2021-02" db="EMBL/GenBank/DDBJ databases">
        <authorList>
            <person name="Nieuwenhuis M."/>
            <person name="Van De Peppel L.J.J."/>
        </authorList>
    </citation>
    <scope>NUCLEOTIDE SEQUENCE</scope>
    <source>
        <strain evidence="2">D49</strain>
    </source>
</reference>
<organism evidence="2 3">
    <name type="scientific">Sphagnurus paluster</name>
    <dbReference type="NCBI Taxonomy" id="117069"/>
    <lineage>
        <taxon>Eukaryota</taxon>
        <taxon>Fungi</taxon>
        <taxon>Dikarya</taxon>
        <taxon>Basidiomycota</taxon>
        <taxon>Agaricomycotina</taxon>
        <taxon>Agaricomycetes</taxon>
        <taxon>Agaricomycetidae</taxon>
        <taxon>Agaricales</taxon>
        <taxon>Tricholomatineae</taxon>
        <taxon>Lyophyllaceae</taxon>
        <taxon>Sphagnurus</taxon>
    </lineage>
</organism>
<keyword evidence="3" id="KW-1185">Reference proteome</keyword>
<accession>A0A9P7FSG3</accession>
<name>A0A9P7FSG3_9AGAR</name>
<evidence type="ECO:0000256" key="1">
    <source>
        <dbReference type="SAM" id="MobiDB-lite"/>
    </source>
</evidence>
<gene>
    <name evidence="2" type="ORF">H0H81_007997</name>
</gene>
<dbReference type="Proteomes" id="UP000717328">
    <property type="component" value="Unassembled WGS sequence"/>
</dbReference>
<feature type="region of interest" description="Disordered" evidence="1">
    <location>
        <begin position="112"/>
        <end position="175"/>
    </location>
</feature>
<dbReference type="AlphaFoldDB" id="A0A9P7FSG3"/>
<feature type="compositionally biased region" description="Low complexity" evidence="1">
    <location>
        <begin position="148"/>
        <end position="159"/>
    </location>
</feature>
<feature type="compositionally biased region" description="Basic residues" evidence="1">
    <location>
        <begin position="123"/>
        <end position="133"/>
    </location>
</feature>
<evidence type="ECO:0000313" key="2">
    <source>
        <dbReference type="EMBL" id="KAG5636455.1"/>
    </source>
</evidence>